<keyword evidence="2" id="KW-1133">Transmembrane helix</keyword>
<reference evidence="3 4" key="1">
    <citation type="submission" date="2024-09" db="EMBL/GenBank/DDBJ databases">
        <authorList>
            <person name="Sun Q."/>
            <person name="Mori K."/>
        </authorList>
    </citation>
    <scope>NUCLEOTIDE SEQUENCE [LARGE SCALE GENOMIC DNA]</scope>
    <source>
        <strain evidence="3 4">CCM 7759</strain>
    </source>
</reference>
<keyword evidence="4" id="KW-1185">Reference proteome</keyword>
<keyword evidence="2" id="KW-0520">NAD</keyword>
<comment type="function">
    <text evidence="2">NDH-1 shuttles electrons from NADH, via FMN and iron-sulfur (Fe-S) centers, to quinones in the respiratory chain. Couples the redox reaction to proton translocation (for every two electrons transferred, four hydrogen ions are translocated across the cytoplasmic membrane), and thus conserves the redox energy in a proton gradient.</text>
</comment>
<dbReference type="PANTHER" id="PTHR33269">
    <property type="entry name" value="NADH-UBIQUINONE OXIDOREDUCTASE CHAIN 6"/>
    <property type="match status" value="1"/>
</dbReference>
<dbReference type="Gene3D" id="1.20.120.1200">
    <property type="entry name" value="NADH-ubiquinone/plastoquinone oxidoreductase chain 6, subunit NuoJ"/>
    <property type="match status" value="1"/>
</dbReference>
<keyword evidence="3" id="KW-0560">Oxidoreductase</keyword>
<dbReference type="NCBIfam" id="NF005168">
    <property type="entry name" value="PRK06638.2-3"/>
    <property type="match status" value="1"/>
</dbReference>
<protein>
    <recommendedName>
        <fullName evidence="2">NADH-quinone oxidoreductase subunit J</fullName>
        <ecNumber evidence="2">7.1.1.-</ecNumber>
    </recommendedName>
</protein>
<accession>A0ABV6DUQ4</accession>
<comment type="caution">
    <text evidence="3">The sequence shown here is derived from an EMBL/GenBank/DDBJ whole genome shotgun (WGS) entry which is preliminary data.</text>
</comment>
<dbReference type="Pfam" id="PF00499">
    <property type="entry name" value="Oxidored_q3"/>
    <property type="match status" value="1"/>
</dbReference>
<dbReference type="InterPro" id="IPR042106">
    <property type="entry name" value="Nuo/plastoQ_OxRdtase_6_NuoJ"/>
</dbReference>
<dbReference type="InterPro" id="IPR001457">
    <property type="entry name" value="NADH_UbQ/plastoQ_OxRdtase_su6"/>
</dbReference>
<keyword evidence="2" id="KW-0472">Membrane</keyword>
<dbReference type="GO" id="GO:0050136">
    <property type="term" value="F:NADH dehydrogenase (quinone) (non-electrogenic) activity"/>
    <property type="evidence" value="ECO:0007669"/>
    <property type="project" value="UniProtKB-EC"/>
</dbReference>
<gene>
    <name evidence="3" type="ORF">ACFFK0_28725</name>
</gene>
<evidence type="ECO:0000256" key="2">
    <source>
        <dbReference type="RuleBase" id="RU004429"/>
    </source>
</evidence>
<keyword evidence="2" id="KW-0812">Transmembrane</keyword>
<comment type="subcellular location">
    <subcellularLocation>
        <location evidence="2">Cell membrane</location>
        <topology evidence="2">Multi-pass membrane protein</topology>
    </subcellularLocation>
</comment>
<proteinExistence type="inferred from homology"/>
<keyword evidence="2" id="KW-0874">Quinone</keyword>
<evidence type="ECO:0000256" key="1">
    <source>
        <dbReference type="ARBA" id="ARBA00005698"/>
    </source>
</evidence>
<sequence length="176" mass="19337">MLDNLLTFMSSGENLVFFVFALMAICGAIFMISLTRVVHMVVALSLTFLALGGIYITLDAEFVGWVQVLIYAGAITILMVFGIMMTRHHGEAEEEPNRPWHNGLLLVGALGLFGILFYAIQNAAIKPSGEPIQAKDNTLQIGQLLFNQYVIPFEIMSVLLTVAFIGAIVVAKREED</sequence>
<dbReference type="Proteomes" id="UP001589776">
    <property type="component" value="Unassembled WGS sequence"/>
</dbReference>
<evidence type="ECO:0000313" key="4">
    <source>
        <dbReference type="Proteomes" id="UP001589776"/>
    </source>
</evidence>
<organism evidence="3 4">
    <name type="scientific">Paenibacillus chartarius</name>
    <dbReference type="NCBI Taxonomy" id="747481"/>
    <lineage>
        <taxon>Bacteria</taxon>
        <taxon>Bacillati</taxon>
        <taxon>Bacillota</taxon>
        <taxon>Bacilli</taxon>
        <taxon>Bacillales</taxon>
        <taxon>Paenibacillaceae</taxon>
        <taxon>Paenibacillus</taxon>
    </lineage>
</organism>
<comment type="catalytic activity">
    <reaction evidence="2">
        <text>a quinone + NADH + 5 H(+)(in) = a quinol + NAD(+) + 4 H(+)(out)</text>
        <dbReference type="Rhea" id="RHEA:57888"/>
        <dbReference type="ChEBI" id="CHEBI:15378"/>
        <dbReference type="ChEBI" id="CHEBI:24646"/>
        <dbReference type="ChEBI" id="CHEBI:57540"/>
        <dbReference type="ChEBI" id="CHEBI:57945"/>
        <dbReference type="ChEBI" id="CHEBI:132124"/>
    </reaction>
</comment>
<dbReference type="RefSeq" id="WP_377474515.1">
    <property type="nucleotide sequence ID" value="NZ_JBHLWN010000120.1"/>
</dbReference>
<comment type="similarity">
    <text evidence="1 2">Belongs to the complex I subunit 6 family.</text>
</comment>
<feature type="transmembrane region" description="Helical" evidence="2">
    <location>
        <begin position="41"/>
        <end position="58"/>
    </location>
</feature>
<dbReference type="PANTHER" id="PTHR33269:SF17">
    <property type="entry name" value="NADH-UBIQUINONE OXIDOREDUCTASE CHAIN 6"/>
    <property type="match status" value="1"/>
</dbReference>
<dbReference type="EMBL" id="JBHLWN010000120">
    <property type="protein sequence ID" value="MFC0216386.1"/>
    <property type="molecule type" value="Genomic_DNA"/>
</dbReference>
<feature type="transmembrane region" description="Helical" evidence="2">
    <location>
        <begin position="103"/>
        <end position="120"/>
    </location>
</feature>
<name>A0ABV6DUQ4_9BACL</name>
<feature type="transmembrane region" description="Helical" evidence="2">
    <location>
        <begin position="64"/>
        <end position="83"/>
    </location>
</feature>
<dbReference type="EC" id="7.1.1.-" evidence="2"/>
<evidence type="ECO:0000313" key="3">
    <source>
        <dbReference type="EMBL" id="MFC0216386.1"/>
    </source>
</evidence>
<feature type="transmembrane region" description="Helical" evidence="2">
    <location>
        <begin position="15"/>
        <end position="34"/>
    </location>
</feature>
<feature type="transmembrane region" description="Helical" evidence="2">
    <location>
        <begin position="149"/>
        <end position="171"/>
    </location>
</feature>
<keyword evidence="2" id="KW-1003">Cell membrane</keyword>